<protein>
    <recommendedName>
        <fullName evidence="3">DUF2612 domain-containing protein</fullName>
    </recommendedName>
</protein>
<dbReference type="Proteomes" id="UP000075680">
    <property type="component" value="Unassembled WGS sequence"/>
</dbReference>
<comment type="caution">
    <text evidence="1">The sequence shown here is derived from an EMBL/GenBank/DDBJ whole genome shotgun (WGS) entry which is preliminary data.</text>
</comment>
<dbReference type="AlphaFoldDB" id="A0A150HL46"/>
<name>A0A150HL46_9GAMM</name>
<dbReference type="RefSeq" id="WP_061519434.1">
    <property type="nucleotide sequence ID" value="NZ_JRUE01000216.1"/>
</dbReference>
<evidence type="ECO:0000313" key="1">
    <source>
        <dbReference type="EMBL" id="KXZ65489.1"/>
    </source>
</evidence>
<reference evidence="1 2" key="1">
    <citation type="journal article" date="2016" name="Sci. Rep.">
        <title>Genomic and phenotypic characterization of the species Acinetobacter venetianus.</title>
        <authorList>
            <person name="Fondi M."/>
            <person name="Maida I."/>
            <person name="Perrin E."/>
            <person name="Orlandini V."/>
            <person name="La Torre L."/>
            <person name="Bosi E."/>
            <person name="Negroni A."/>
            <person name="Zanaroli G."/>
            <person name="Fava F."/>
            <person name="Decorosi F."/>
            <person name="Giovannetti L."/>
            <person name="Viti C."/>
            <person name="Vaneechoutte M."/>
            <person name="Dijkshoorn L."/>
            <person name="Fani R."/>
        </authorList>
    </citation>
    <scope>NUCLEOTIDE SEQUENCE [LARGE SCALE GENOMIC DNA]</scope>
    <source>
        <strain evidence="1 2">LUH5627</strain>
    </source>
</reference>
<accession>A0A150HL46</accession>
<dbReference type="EMBL" id="JRUE01000216">
    <property type="protein sequence ID" value="KXZ65489.1"/>
    <property type="molecule type" value="Genomic_DNA"/>
</dbReference>
<sequence length="197" mass="21970">MDSKTVESYTALVTSQHRQKEKFISTLGAVSSPMIDCFNFLAELNSNFDVDKANDPYLETLARWTGTPLVIPGAAILEYFGFIDQENALTFGETNDPEIGGYFRESGQTGTGGLMPSGEFLRRLIQAKILKNKSTGCIYETNEILKLVMNHDKFKVFDNSDMTVTYKNLASVFTNTHKILIGMFFPLPSGVKLIIED</sequence>
<dbReference type="PATRIC" id="fig|52133.18.peg.2853"/>
<dbReference type="Pfam" id="PF11041">
    <property type="entry name" value="Phage_Wedge1"/>
    <property type="match status" value="1"/>
</dbReference>
<evidence type="ECO:0008006" key="3">
    <source>
        <dbReference type="Google" id="ProtNLM"/>
    </source>
</evidence>
<organism evidence="1 2">
    <name type="scientific">Acinetobacter venetianus</name>
    <dbReference type="NCBI Taxonomy" id="52133"/>
    <lineage>
        <taxon>Bacteria</taxon>
        <taxon>Pseudomonadati</taxon>
        <taxon>Pseudomonadota</taxon>
        <taxon>Gammaproteobacteria</taxon>
        <taxon>Moraxellales</taxon>
        <taxon>Moraxellaceae</taxon>
        <taxon>Acinetobacter</taxon>
    </lineage>
</organism>
<evidence type="ECO:0000313" key="2">
    <source>
        <dbReference type="Proteomes" id="UP000075680"/>
    </source>
</evidence>
<dbReference type="InterPro" id="IPR021283">
    <property type="entry name" value="Phage_Wedge1"/>
</dbReference>
<proteinExistence type="predicted"/>
<gene>
    <name evidence="1" type="ORF">AVENLUH5627_02779</name>
</gene>